<organism evidence="1">
    <name type="scientific">marine sediment metagenome</name>
    <dbReference type="NCBI Taxonomy" id="412755"/>
    <lineage>
        <taxon>unclassified sequences</taxon>
        <taxon>metagenomes</taxon>
        <taxon>ecological metagenomes</taxon>
    </lineage>
</organism>
<proteinExistence type="predicted"/>
<gene>
    <name evidence="1" type="ORF">LCGC14_2595670</name>
</gene>
<feature type="non-terminal residue" evidence="1">
    <location>
        <position position="201"/>
    </location>
</feature>
<dbReference type="AlphaFoldDB" id="A0A0F9CLA4"/>
<evidence type="ECO:0000313" key="1">
    <source>
        <dbReference type="EMBL" id="KKL06476.1"/>
    </source>
</evidence>
<comment type="caution">
    <text evidence="1">The sequence shown here is derived from an EMBL/GenBank/DDBJ whole genome shotgun (WGS) entry which is preliminary data.</text>
</comment>
<reference evidence="1" key="1">
    <citation type="journal article" date="2015" name="Nature">
        <title>Complex archaea that bridge the gap between prokaryotes and eukaryotes.</title>
        <authorList>
            <person name="Spang A."/>
            <person name="Saw J.H."/>
            <person name="Jorgensen S.L."/>
            <person name="Zaremba-Niedzwiedzka K."/>
            <person name="Martijn J."/>
            <person name="Lind A.E."/>
            <person name="van Eijk R."/>
            <person name="Schleper C."/>
            <person name="Guy L."/>
            <person name="Ettema T.J."/>
        </authorList>
    </citation>
    <scope>NUCLEOTIDE SEQUENCE</scope>
</reference>
<name>A0A0F9CLA4_9ZZZZ</name>
<sequence>MDFPGFLFHGDKKVEAWTEKGVHEYKVVHPRSGFWIFRTLNDFKAKILRPAEFGDREKAFEHKATIDVITTLKDDKEKWYCHPAQLNQQSIDAVKFPAPLYFGPEDLSVLQAIEVGVFHRFGRRVLVYKDIQWRYPTKPLDEARENLEDPGFIPRGRREERDAIRFAMDQHTPTFEKLVGESLRFIGANLQELRDLGNGQH</sequence>
<accession>A0A0F9CLA4</accession>
<protein>
    <submittedName>
        <fullName evidence="1">Uncharacterized protein</fullName>
    </submittedName>
</protein>
<dbReference type="EMBL" id="LAZR01043684">
    <property type="protein sequence ID" value="KKL06476.1"/>
    <property type="molecule type" value="Genomic_DNA"/>
</dbReference>